<sequence length="161" mass="17497" precursor="true">MNTRLFYSALLAAALSAGIAQGDDQKTSDQKSLGEKTSDTLKKTGKTIMDDTKKVGTTLKDAVTPNSDARKVDVTLTERHIEMPRELPAGKTGFVVKNDGKESQGFRIEGNGLDKEFMIAVSPNESKTLDVDLKPGTYKVFIPMPGKNSEPKGHEVSLRVK</sequence>
<protein>
    <recommendedName>
        <fullName evidence="5">EfeO-type cupredoxin-like domain-containing protein</fullName>
    </recommendedName>
</protein>
<organism evidence="3 4">
    <name type="scientific">Chthoniobacter flavus Ellin428</name>
    <dbReference type="NCBI Taxonomy" id="497964"/>
    <lineage>
        <taxon>Bacteria</taxon>
        <taxon>Pseudomonadati</taxon>
        <taxon>Verrucomicrobiota</taxon>
        <taxon>Spartobacteria</taxon>
        <taxon>Chthoniobacterales</taxon>
        <taxon>Chthoniobacteraceae</taxon>
        <taxon>Chthoniobacter</taxon>
    </lineage>
</organism>
<evidence type="ECO:0000313" key="4">
    <source>
        <dbReference type="Proteomes" id="UP000005824"/>
    </source>
</evidence>
<evidence type="ECO:0000256" key="1">
    <source>
        <dbReference type="SAM" id="MobiDB-lite"/>
    </source>
</evidence>
<keyword evidence="2" id="KW-0732">Signal</keyword>
<evidence type="ECO:0000256" key="2">
    <source>
        <dbReference type="SAM" id="SignalP"/>
    </source>
</evidence>
<proteinExistence type="predicted"/>
<dbReference type="RefSeq" id="WP_006977784.1">
    <property type="nucleotide sequence ID" value="NZ_ABVL01000001.1"/>
</dbReference>
<gene>
    <name evidence="3" type="ORF">CfE428DRAFT_0457</name>
</gene>
<dbReference type="AlphaFoldDB" id="B4CUU4"/>
<name>B4CUU4_9BACT</name>
<evidence type="ECO:0000313" key="3">
    <source>
        <dbReference type="EMBL" id="EDY22332.1"/>
    </source>
</evidence>
<reference evidence="3 4" key="1">
    <citation type="journal article" date="2011" name="J. Bacteriol.">
        <title>Genome sequence of Chthoniobacter flavus Ellin428, an aerobic heterotrophic soil bacterium.</title>
        <authorList>
            <person name="Kant R."/>
            <person name="van Passel M.W."/>
            <person name="Palva A."/>
            <person name="Lucas S."/>
            <person name="Lapidus A."/>
            <person name="Glavina Del Rio T."/>
            <person name="Dalin E."/>
            <person name="Tice H."/>
            <person name="Bruce D."/>
            <person name="Goodwin L."/>
            <person name="Pitluck S."/>
            <person name="Larimer F.W."/>
            <person name="Land M.L."/>
            <person name="Hauser L."/>
            <person name="Sangwan P."/>
            <person name="de Vos W.M."/>
            <person name="Janssen P.H."/>
            <person name="Smidt H."/>
        </authorList>
    </citation>
    <scope>NUCLEOTIDE SEQUENCE [LARGE SCALE GENOMIC DNA]</scope>
    <source>
        <strain evidence="3 4">Ellin428</strain>
    </source>
</reference>
<accession>B4CUU4</accession>
<feature type="signal peptide" evidence="2">
    <location>
        <begin position="1"/>
        <end position="22"/>
    </location>
</feature>
<keyword evidence="4" id="KW-1185">Reference proteome</keyword>
<comment type="caution">
    <text evidence="3">The sequence shown here is derived from an EMBL/GenBank/DDBJ whole genome shotgun (WGS) entry which is preliminary data.</text>
</comment>
<dbReference type="InParanoid" id="B4CUU4"/>
<feature type="compositionally biased region" description="Basic and acidic residues" evidence="1">
    <location>
        <begin position="23"/>
        <end position="40"/>
    </location>
</feature>
<feature type="region of interest" description="Disordered" evidence="1">
    <location>
        <begin position="20"/>
        <end position="40"/>
    </location>
</feature>
<feature type="chain" id="PRO_5002802350" description="EfeO-type cupredoxin-like domain-containing protein" evidence="2">
    <location>
        <begin position="23"/>
        <end position="161"/>
    </location>
</feature>
<dbReference type="EMBL" id="ABVL01000001">
    <property type="protein sequence ID" value="EDY22332.1"/>
    <property type="molecule type" value="Genomic_DNA"/>
</dbReference>
<dbReference type="Proteomes" id="UP000005824">
    <property type="component" value="Unassembled WGS sequence"/>
</dbReference>
<dbReference type="STRING" id="497964.CfE428DRAFT_0457"/>
<evidence type="ECO:0008006" key="5">
    <source>
        <dbReference type="Google" id="ProtNLM"/>
    </source>
</evidence>